<feature type="transmembrane region" description="Helical" evidence="8">
    <location>
        <begin position="381"/>
        <end position="403"/>
    </location>
</feature>
<feature type="transmembrane region" description="Helical" evidence="8">
    <location>
        <begin position="263"/>
        <end position="282"/>
    </location>
</feature>
<evidence type="ECO:0008006" key="11">
    <source>
        <dbReference type="Google" id="ProtNLM"/>
    </source>
</evidence>
<evidence type="ECO:0000256" key="1">
    <source>
        <dbReference type="ARBA" id="ARBA00004651"/>
    </source>
</evidence>
<evidence type="ECO:0000256" key="6">
    <source>
        <dbReference type="ARBA" id="ARBA00023065"/>
    </source>
</evidence>
<evidence type="ECO:0000256" key="4">
    <source>
        <dbReference type="ARBA" id="ARBA00022692"/>
    </source>
</evidence>
<proteinExistence type="predicted"/>
<keyword evidence="7 8" id="KW-0472">Membrane</keyword>
<evidence type="ECO:0000256" key="3">
    <source>
        <dbReference type="ARBA" id="ARBA00022475"/>
    </source>
</evidence>
<evidence type="ECO:0000256" key="8">
    <source>
        <dbReference type="SAM" id="Phobius"/>
    </source>
</evidence>
<evidence type="ECO:0000256" key="2">
    <source>
        <dbReference type="ARBA" id="ARBA00022448"/>
    </source>
</evidence>
<keyword evidence="6" id="KW-0406">Ion transport</keyword>
<dbReference type="AlphaFoldDB" id="A0A926IBW8"/>
<keyword evidence="4 8" id="KW-0812">Transmembrane</keyword>
<feature type="transmembrane region" description="Helical" evidence="8">
    <location>
        <begin position="107"/>
        <end position="131"/>
    </location>
</feature>
<dbReference type="Pfam" id="PF02386">
    <property type="entry name" value="TrkH"/>
    <property type="match status" value="1"/>
</dbReference>
<sequence length="484" mass="51548">MALIPRRPPRRKRPKRPSISRKEVLPIVNTTAAKKRASFFSSPTRVICGSFFLVITIGTILLMMPFATRAMVATPLHDALFTATSATCVTGLIVYDTYTYWSTFGQLVILTLIQIGGLGLVTITTFFNIALGRKLGLRGLQLAQESINVGSIIDVTRLTKMVMAVSFSVEAVGALILATQFVPKFGGDGIFLSIFLAISAFCNAGFDLLGRESPFVSLMNYNGEPVVLYTIAALIIIGGLGFVVIHDLYNYRKTKKLMLHTKMVLVITGILILVGALFFLLLEWNNPQTMGHLSVGEKLNASIFQSVTTRTAGFNSVDMGGMHGLTKAIAIVLMFIGAAPGSTGGGIKVTTAAVILMLVVSVVRGREDAVMFHRKIAQRSVYKAVSVVVLAVLAVCISSIILYSDAGTAPVAGIDAIFESVSAFATVGLSTGVTGVATVIGKLVLTFTMFLGRVGPVSFALSVAARAAARNKKEIIPEAKIMVG</sequence>
<dbReference type="GO" id="GO:0030001">
    <property type="term" value="P:metal ion transport"/>
    <property type="evidence" value="ECO:0007669"/>
    <property type="project" value="UniProtKB-ARBA"/>
</dbReference>
<reference evidence="9" key="1">
    <citation type="submission" date="2020-08" db="EMBL/GenBank/DDBJ databases">
        <title>Genome public.</title>
        <authorList>
            <person name="Liu C."/>
            <person name="Sun Q."/>
        </authorList>
    </citation>
    <scope>NUCLEOTIDE SEQUENCE</scope>
    <source>
        <strain evidence="9">NSJ-54</strain>
    </source>
</reference>
<gene>
    <name evidence="9" type="ORF">H8709_07195</name>
</gene>
<dbReference type="PANTHER" id="PTHR32024:SF1">
    <property type="entry name" value="KTR SYSTEM POTASSIUM UPTAKE PROTEIN B"/>
    <property type="match status" value="1"/>
</dbReference>
<dbReference type="PANTHER" id="PTHR32024">
    <property type="entry name" value="TRK SYSTEM POTASSIUM UPTAKE PROTEIN TRKG-RELATED"/>
    <property type="match status" value="1"/>
</dbReference>
<evidence type="ECO:0000256" key="5">
    <source>
        <dbReference type="ARBA" id="ARBA00022989"/>
    </source>
</evidence>
<evidence type="ECO:0000313" key="10">
    <source>
        <dbReference type="Proteomes" id="UP000660861"/>
    </source>
</evidence>
<accession>A0A926IBW8</accession>
<dbReference type="GO" id="GO:0008324">
    <property type="term" value="F:monoatomic cation transmembrane transporter activity"/>
    <property type="evidence" value="ECO:0007669"/>
    <property type="project" value="InterPro"/>
</dbReference>
<evidence type="ECO:0000313" key="9">
    <source>
        <dbReference type="EMBL" id="MBC8570617.1"/>
    </source>
</evidence>
<comment type="caution">
    <text evidence="9">The sequence shown here is derived from an EMBL/GenBank/DDBJ whole genome shotgun (WGS) entry which is preliminary data.</text>
</comment>
<keyword evidence="2" id="KW-0813">Transport</keyword>
<feature type="transmembrane region" description="Helical" evidence="8">
    <location>
        <begin position="161"/>
        <end position="182"/>
    </location>
</feature>
<feature type="transmembrane region" description="Helical" evidence="8">
    <location>
        <begin position="46"/>
        <end position="67"/>
    </location>
</feature>
<dbReference type="EMBL" id="JACRTC010000004">
    <property type="protein sequence ID" value="MBC8570617.1"/>
    <property type="molecule type" value="Genomic_DNA"/>
</dbReference>
<evidence type="ECO:0000256" key="7">
    <source>
        <dbReference type="ARBA" id="ARBA00023136"/>
    </source>
</evidence>
<dbReference type="GO" id="GO:0005886">
    <property type="term" value="C:plasma membrane"/>
    <property type="evidence" value="ECO:0007669"/>
    <property type="project" value="UniProtKB-SubCell"/>
</dbReference>
<keyword evidence="3" id="KW-1003">Cell membrane</keyword>
<keyword evidence="10" id="KW-1185">Reference proteome</keyword>
<comment type="subcellular location">
    <subcellularLocation>
        <location evidence="1">Cell membrane</location>
        <topology evidence="1">Multi-pass membrane protein</topology>
    </subcellularLocation>
</comment>
<keyword evidence="5 8" id="KW-1133">Transmembrane helix</keyword>
<feature type="transmembrane region" description="Helical" evidence="8">
    <location>
        <begin position="189"/>
        <end position="206"/>
    </location>
</feature>
<feature type="transmembrane region" description="Helical" evidence="8">
    <location>
        <begin position="79"/>
        <end position="95"/>
    </location>
</feature>
<feature type="transmembrane region" description="Helical" evidence="8">
    <location>
        <begin position="423"/>
        <end position="445"/>
    </location>
</feature>
<organism evidence="9 10">
    <name type="scientific">Zongyangia hominis</name>
    <dbReference type="NCBI Taxonomy" id="2763677"/>
    <lineage>
        <taxon>Bacteria</taxon>
        <taxon>Bacillati</taxon>
        <taxon>Bacillota</taxon>
        <taxon>Clostridia</taxon>
        <taxon>Eubacteriales</taxon>
        <taxon>Oscillospiraceae</taxon>
        <taxon>Zongyangia</taxon>
    </lineage>
</organism>
<protein>
    <recommendedName>
        <fullName evidence="11">Trk family potassium uptake protein</fullName>
    </recommendedName>
</protein>
<dbReference type="Proteomes" id="UP000660861">
    <property type="component" value="Unassembled WGS sequence"/>
</dbReference>
<dbReference type="InterPro" id="IPR003445">
    <property type="entry name" value="Cat_transpt"/>
</dbReference>
<feature type="transmembrane region" description="Helical" evidence="8">
    <location>
        <begin position="328"/>
        <end position="360"/>
    </location>
</feature>
<name>A0A926IBW8_9FIRM</name>
<feature type="transmembrane region" description="Helical" evidence="8">
    <location>
        <begin position="226"/>
        <end position="251"/>
    </location>
</feature>